<dbReference type="PROSITE" id="PS51318">
    <property type="entry name" value="TAT"/>
    <property type="match status" value="1"/>
</dbReference>
<proteinExistence type="predicted"/>
<dbReference type="PROSITE" id="PS51257">
    <property type="entry name" value="PROKAR_LIPOPROTEIN"/>
    <property type="match status" value="1"/>
</dbReference>
<accession>E7QY95</accession>
<feature type="domain" description="Pyrrolo-quinoline quinone repeat" evidence="2">
    <location>
        <begin position="300"/>
        <end position="393"/>
    </location>
</feature>
<sequence length="395" mass="42222">MPSRRRFLALGATAALAGCATTADDPPKAGADESPDPEEHIDGANGEWSSFGCNASNTRTVADGNAPVDGVTERWRVDAPQLLFHPPVASDGRVFLPVPNRLEAYDARDGSMLWATDEDEAETAPLVRDGTVYVGASNRLRALDAKTGTTKWERTFDADGTVAAPSTYGGDRLYVPVGEMVYRVDSKTGETDWSRRLFGTLLGSSPCGSRGVTLATEAGKIYVLGPDGTGWGEWGLPSQPQAPPTIDTDGIYVNCLDRKTYGIRTETEPRLDIDWSVETGWANGGLAVKANLYAAGTKGLHAIDPATGEQLWTEDTGDWRRTAPALVRDTLFVGGEKLFAFDPTPSSGLLSGDGPARRFEKSFSGPVRFGPVLNDGALYVVAQTGEETYQLVALE</sequence>
<dbReference type="SMART" id="SM00564">
    <property type="entry name" value="PQQ"/>
    <property type="match status" value="4"/>
</dbReference>
<dbReference type="AlphaFoldDB" id="E7QY95"/>
<dbReference type="InterPro" id="IPR002372">
    <property type="entry name" value="PQQ_rpt_dom"/>
</dbReference>
<dbReference type="EMBL" id="FRAN01000001">
    <property type="protein sequence ID" value="SHK29470.1"/>
    <property type="molecule type" value="Genomic_DNA"/>
</dbReference>
<dbReference type="InterPro" id="IPR018391">
    <property type="entry name" value="PQQ_b-propeller_rpt"/>
</dbReference>
<dbReference type="STRING" id="797209.GCA_000376445_02890"/>
<dbReference type="RefSeq" id="WP_007982485.1">
    <property type="nucleotide sequence ID" value="NZ_AEMG01000025.1"/>
</dbReference>
<name>E7QY95_HALPU</name>
<evidence type="ECO:0000313" key="6">
    <source>
        <dbReference type="Proteomes" id="UP000184203"/>
    </source>
</evidence>
<dbReference type="eggNOG" id="arCOG02482">
    <property type="taxonomic scope" value="Archaea"/>
</dbReference>
<evidence type="ECO:0000313" key="5">
    <source>
        <dbReference type="Proteomes" id="UP000003751"/>
    </source>
</evidence>
<dbReference type="PANTHER" id="PTHR34512:SF30">
    <property type="entry name" value="OUTER MEMBRANE PROTEIN ASSEMBLY FACTOR BAMB"/>
    <property type="match status" value="1"/>
</dbReference>
<dbReference type="Pfam" id="PF13360">
    <property type="entry name" value="PQQ_2"/>
    <property type="match status" value="2"/>
</dbReference>
<evidence type="ECO:0000259" key="2">
    <source>
        <dbReference type="Pfam" id="PF13360"/>
    </source>
</evidence>
<dbReference type="InterPro" id="IPR006311">
    <property type="entry name" value="TAT_signal"/>
</dbReference>
<dbReference type="Proteomes" id="UP000184203">
    <property type="component" value="Unassembled WGS sequence"/>
</dbReference>
<keyword evidence="6" id="KW-1185">Reference proteome</keyword>
<organism evidence="3 5">
    <name type="scientific">Haladaptatus paucihalophilus DX253</name>
    <dbReference type="NCBI Taxonomy" id="797209"/>
    <lineage>
        <taxon>Archaea</taxon>
        <taxon>Methanobacteriati</taxon>
        <taxon>Methanobacteriota</taxon>
        <taxon>Stenosarchaea group</taxon>
        <taxon>Halobacteria</taxon>
        <taxon>Halobacteriales</taxon>
        <taxon>Haladaptataceae</taxon>
        <taxon>Haladaptatus</taxon>
    </lineage>
</organism>
<reference evidence="6" key="3">
    <citation type="submission" date="2016-11" db="EMBL/GenBank/DDBJ databases">
        <authorList>
            <person name="Varghese N."/>
            <person name="Submissions S."/>
        </authorList>
    </citation>
    <scope>NUCLEOTIDE SEQUENCE [LARGE SCALE GENOMIC DNA]</scope>
    <source>
        <strain evidence="6">DX253</strain>
    </source>
</reference>
<dbReference type="Proteomes" id="UP000003751">
    <property type="component" value="Unassembled WGS sequence"/>
</dbReference>
<dbReference type="InterPro" id="IPR015943">
    <property type="entry name" value="WD40/YVTN_repeat-like_dom_sf"/>
</dbReference>
<evidence type="ECO:0000256" key="1">
    <source>
        <dbReference type="SAM" id="MobiDB-lite"/>
    </source>
</evidence>
<dbReference type="PATRIC" id="fig|797209.4.peg.3710"/>
<gene>
    <name evidence="4" type="ORF">SAMN05444342_1230</name>
    <name evidence="3" type="ORF">ZOD2009_18924</name>
</gene>
<dbReference type="OrthoDB" id="145878at2157"/>
<dbReference type="EMBL" id="AEMG01000025">
    <property type="protein sequence ID" value="EFW90561.1"/>
    <property type="molecule type" value="Genomic_DNA"/>
</dbReference>
<evidence type="ECO:0000313" key="3">
    <source>
        <dbReference type="EMBL" id="EFW90561.1"/>
    </source>
</evidence>
<dbReference type="SUPFAM" id="SSF50998">
    <property type="entry name" value="Quinoprotein alcohol dehydrogenase-like"/>
    <property type="match status" value="1"/>
</dbReference>
<feature type="compositionally biased region" description="Basic and acidic residues" evidence="1">
    <location>
        <begin position="25"/>
        <end position="42"/>
    </location>
</feature>
<protein>
    <submittedName>
        <fullName evidence="4">Outer membrane protein assembly factor BamB, contains PQQ-like beta-propeller repeat</fullName>
    </submittedName>
    <submittedName>
        <fullName evidence="3">Pyrrolo-quinoline quinone</fullName>
    </submittedName>
</protein>
<dbReference type="Gene3D" id="2.130.10.10">
    <property type="entry name" value="YVTN repeat-like/Quinoprotein amine dehydrogenase"/>
    <property type="match status" value="2"/>
</dbReference>
<reference evidence="3 5" key="1">
    <citation type="journal article" date="2014" name="ISME J.">
        <title>Trehalose/2-sulfotrehalose biosynthesis and glycine-betaine uptake are widely spread mechanisms for osmoadaptation in the Halobacteriales.</title>
        <authorList>
            <person name="Youssef N.H."/>
            <person name="Savage-Ashlock K.N."/>
            <person name="McCully A.L."/>
            <person name="Luedtke B."/>
            <person name="Shaw E.I."/>
            <person name="Hoff W.D."/>
            <person name="Elshahed M.S."/>
        </authorList>
    </citation>
    <scope>NUCLEOTIDE SEQUENCE [LARGE SCALE GENOMIC DNA]</scope>
    <source>
        <strain evidence="3 5">DX253</strain>
    </source>
</reference>
<feature type="region of interest" description="Disordered" evidence="1">
    <location>
        <begin position="20"/>
        <end position="49"/>
    </location>
</feature>
<feature type="domain" description="Pyrrolo-quinoline quinone repeat" evidence="2">
    <location>
        <begin position="72"/>
        <end position="197"/>
    </location>
</feature>
<dbReference type="InterPro" id="IPR011047">
    <property type="entry name" value="Quinoprotein_ADH-like_sf"/>
</dbReference>
<evidence type="ECO:0000313" key="4">
    <source>
        <dbReference type="EMBL" id="SHK29470.1"/>
    </source>
</evidence>
<dbReference type="PANTHER" id="PTHR34512">
    <property type="entry name" value="CELL SURFACE PROTEIN"/>
    <property type="match status" value="1"/>
</dbReference>
<reference evidence="4" key="2">
    <citation type="submission" date="2016-11" db="EMBL/GenBank/DDBJ databases">
        <authorList>
            <person name="Jaros S."/>
            <person name="Januszkiewicz K."/>
            <person name="Wedrychowicz H."/>
        </authorList>
    </citation>
    <scope>NUCLEOTIDE SEQUENCE [LARGE SCALE GENOMIC DNA]</scope>
    <source>
        <strain evidence="4">DX253</strain>
    </source>
</reference>